<keyword evidence="8" id="KW-0479">Metal-binding</keyword>
<dbReference type="InterPro" id="IPR033248">
    <property type="entry name" value="Transketolase_C"/>
</dbReference>
<dbReference type="InterPro" id="IPR029061">
    <property type="entry name" value="THDP-binding"/>
</dbReference>
<dbReference type="EMBL" id="JADAQX010000026">
    <property type="protein sequence ID" value="KAF8822756.1"/>
    <property type="molecule type" value="Genomic_DNA"/>
</dbReference>
<keyword evidence="7" id="KW-0808">Transferase</keyword>
<dbReference type="Pfam" id="PF02779">
    <property type="entry name" value="Transket_pyr"/>
    <property type="match status" value="1"/>
</dbReference>
<gene>
    <name evidence="14" type="ORF">IE077_002745</name>
</gene>
<protein>
    <recommendedName>
        <fullName evidence="6">1-deoxy-D-xylulose-5-phosphate synthase</fullName>
        <ecNumber evidence="6">2.2.1.7</ecNumber>
    </recommendedName>
</protein>
<proteinExistence type="inferred from homology"/>
<comment type="cofactor">
    <cofactor evidence="2">
        <name>thiamine diphosphate</name>
        <dbReference type="ChEBI" id="CHEBI:58937"/>
    </cofactor>
</comment>
<organism evidence="14 15">
    <name type="scientific">Cardiosporidium cionae</name>
    <dbReference type="NCBI Taxonomy" id="476202"/>
    <lineage>
        <taxon>Eukaryota</taxon>
        <taxon>Sar</taxon>
        <taxon>Alveolata</taxon>
        <taxon>Apicomplexa</taxon>
        <taxon>Aconoidasida</taxon>
        <taxon>Nephromycida</taxon>
        <taxon>Cardiosporidium</taxon>
    </lineage>
</organism>
<evidence type="ECO:0000256" key="9">
    <source>
        <dbReference type="ARBA" id="ARBA00022842"/>
    </source>
</evidence>
<keyword evidence="11" id="KW-0786">Thiamine pyrophosphate</keyword>
<dbReference type="Gene3D" id="3.40.50.920">
    <property type="match status" value="1"/>
</dbReference>
<comment type="subunit">
    <text evidence="5">Homodimer.</text>
</comment>
<dbReference type="PROSITE" id="PS00802">
    <property type="entry name" value="TRANSKETOLASE_2"/>
    <property type="match status" value="1"/>
</dbReference>
<dbReference type="Pfam" id="PF13292">
    <property type="entry name" value="DXP_synthase_N"/>
    <property type="match status" value="1"/>
</dbReference>
<evidence type="ECO:0000256" key="10">
    <source>
        <dbReference type="ARBA" id="ARBA00022977"/>
    </source>
</evidence>
<evidence type="ECO:0000313" key="14">
    <source>
        <dbReference type="EMBL" id="KAF8822756.1"/>
    </source>
</evidence>
<reference evidence="14 15" key="1">
    <citation type="journal article" date="2020" name="bioRxiv">
        <title>Metabolic contributions of an alphaproteobacterial endosymbiont in the apicomplexan Cardiosporidium cionae.</title>
        <authorList>
            <person name="Hunter E.S."/>
            <person name="Paight C.J."/>
            <person name="Lane C.E."/>
        </authorList>
    </citation>
    <scope>NUCLEOTIDE SEQUENCE [LARGE SCALE GENOMIC DNA]</scope>
    <source>
        <strain evidence="14">ESH_2018</strain>
    </source>
</reference>
<evidence type="ECO:0000256" key="4">
    <source>
        <dbReference type="ARBA" id="ARBA00011081"/>
    </source>
</evidence>
<dbReference type="SUPFAM" id="SSF52518">
    <property type="entry name" value="Thiamin diphosphate-binding fold (THDP-binding)"/>
    <property type="match status" value="1"/>
</dbReference>
<dbReference type="PROSITE" id="PS00801">
    <property type="entry name" value="TRANSKETOLASE_1"/>
    <property type="match status" value="1"/>
</dbReference>
<comment type="cofactor">
    <cofactor evidence="1">
        <name>Mg(2+)</name>
        <dbReference type="ChEBI" id="CHEBI:18420"/>
    </cofactor>
</comment>
<evidence type="ECO:0000256" key="7">
    <source>
        <dbReference type="ARBA" id="ARBA00022679"/>
    </source>
</evidence>
<evidence type="ECO:0000256" key="6">
    <source>
        <dbReference type="ARBA" id="ARBA00013150"/>
    </source>
</evidence>
<keyword evidence="10" id="KW-0784">Thiamine biosynthesis</keyword>
<dbReference type="Pfam" id="PF02780">
    <property type="entry name" value="Transketolase_C"/>
    <property type="match status" value="1"/>
</dbReference>
<name>A0ABQ7JFG8_9APIC</name>
<dbReference type="PANTHER" id="PTHR43322:SF5">
    <property type="entry name" value="1-DEOXY-D-XYLULOSE-5-PHOSPHATE SYNTHASE, CHLOROPLASTIC"/>
    <property type="match status" value="1"/>
</dbReference>
<evidence type="ECO:0000256" key="1">
    <source>
        <dbReference type="ARBA" id="ARBA00001946"/>
    </source>
</evidence>
<dbReference type="Gene3D" id="3.40.50.970">
    <property type="match status" value="3"/>
</dbReference>
<keyword evidence="9" id="KW-0460">Magnesium</keyword>
<dbReference type="InterPro" id="IPR049557">
    <property type="entry name" value="Transketolase_CS"/>
</dbReference>
<dbReference type="InterPro" id="IPR005475">
    <property type="entry name" value="Transketolase-like_Pyr-bd"/>
</dbReference>
<dbReference type="InterPro" id="IPR005477">
    <property type="entry name" value="Dxylulose-5-P_synthase"/>
</dbReference>
<comment type="similarity">
    <text evidence="4">Belongs to the transketolase family. DXPS subfamily.</text>
</comment>
<evidence type="ECO:0000256" key="8">
    <source>
        <dbReference type="ARBA" id="ARBA00022723"/>
    </source>
</evidence>
<keyword evidence="12" id="KW-0414">Isoprene biosynthesis</keyword>
<dbReference type="PANTHER" id="PTHR43322">
    <property type="entry name" value="1-D-DEOXYXYLULOSE 5-PHOSPHATE SYNTHASE-RELATED"/>
    <property type="match status" value="1"/>
</dbReference>
<dbReference type="EC" id="2.2.1.7" evidence="6"/>
<comment type="pathway">
    <text evidence="3">Metabolic intermediate biosynthesis; 1-deoxy-D-xylulose 5-phosphate biosynthesis; 1-deoxy-D-xylulose 5-phosphate from D-glyceraldehyde 3-phosphate and pyruvate: step 1/1.</text>
</comment>
<evidence type="ECO:0000256" key="2">
    <source>
        <dbReference type="ARBA" id="ARBA00001964"/>
    </source>
</evidence>
<feature type="domain" description="Transketolase-like pyrimidine-binding" evidence="13">
    <location>
        <begin position="358"/>
        <end position="481"/>
    </location>
</feature>
<dbReference type="InterPro" id="IPR009014">
    <property type="entry name" value="Transketo_C/PFOR_II"/>
</dbReference>
<evidence type="ECO:0000259" key="13">
    <source>
        <dbReference type="SMART" id="SM00861"/>
    </source>
</evidence>
<keyword evidence="15" id="KW-1185">Reference proteome</keyword>
<dbReference type="Proteomes" id="UP000823046">
    <property type="component" value="Unassembled WGS sequence"/>
</dbReference>
<evidence type="ECO:0000256" key="11">
    <source>
        <dbReference type="ARBA" id="ARBA00023052"/>
    </source>
</evidence>
<evidence type="ECO:0000256" key="12">
    <source>
        <dbReference type="ARBA" id="ARBA00023229"/>
    </source>
</evidence>
<dbReference type="SMART" id="SM00861">
    <property type="entry name" value="Transket_pyr"/>
    <property type="match status" value="1"/>
</dbReference>
<accession>A0ABQ7JFG8</accession>
<evidence type="ECO:0000313" key="15">
    <source>
        <dbReference type="Proteomes" id="UP000823046"/>
    </source>
</evidence>
<dbReference type="CDD" id="cd07033">
    <property type="entry name" value="TPP_PYR_DXS_TK_like"/>
    <property type="match status" value="1"/>
</dbReference>
<dbReference type="SUPFAM" id="SSF52922">
    <property type="entry name" value="TK C-terminal domain-like"/>
    <property type="match status" value="1"/>
</dbReference>
<dbReference type="InterPro" id="IPR020826">
    <property type="entry name" value="Transketolase_BS"/>
</dbReference>
<comment type="caution">
    <text evidence="14">The sequence shown here is derived from an EMBL/GenBank/DDBJ whole genome shotgun (WGS) entry which is preliminary data.</text>
</comment>
<sequence>MSEPTFPYYHSDYRPLSSDSGPEFSNSLIKKVPSSLSSQRKFGINKNTANIKGNLRAHNEDEIAVETQDTFHGASSLRNTPLLDKISSPHDLKKLTLKELSELANEVRWDVIHSVSQTGGHLSASLGVVEVTLALHYVFNTPDDRLVWDVSHQAYPHKVWHSCKDNMFTLCVIITGRRFQMGTVRQHNGLSGFCKRSESEYDCFGAGHSSTSISASQGFANCIGDGAITGGMAFEAMNYIGHLRSKVLVILNDNGQVSLPTGSSSAGGTGPTGALSSYTARLLTSHGFQNFREAAKRVTKLFPEYIQESGNSKPVLLHIKTDKGFGYNPAMTAADKMHGVVKFDVMTGKQKKKPAISPSLTKIFSDTLIKIAAEDKRVVAITAAMPGGTGVAEFGKHYPDRTFDVGIAEQVKFILDRAGMVGADGATHQGSFDLTYLGTLPNIIIMAPSDEIELMNMIQTAYETDDSPTVVRYPRGNGYGLEYLKEKFGYNVEVMPKQGVALKIGKGRIMRSAQQDAKFKVAILSLGSRLAASLDAAQQIESENLDASVTVADARFMRPLDIDLIRELAKKHEFLIIIEEGAIGGFSSHVLHFMALDGLLENTSIKIRPLVLPDKFIEHGSQDEQYEEAGLTSSHISNTIRRMICKDAVPVTLGS</sequence>
<evidence type="ECO:0000256" key="3">
    <source>
        <dbReference type="ARBA" id="ARBA00004980"/>
    </source>
</evidence>
<evidence type="ECO:0000256" key="5">
    <source>
        <dbReference type="ARBA" id="ARBA00011738"/>
    </source>
</evidence>